<sequence length="34" mass="3819">MTIPATYARAHQVWSQQFSPSTNRSDAQLRLVSA</sequence>
<dbReference type="EMBL" id="PDJK01000002">
    <property type="protein sequence ID" value="PFG50065.1"/>
    <property type="molecule type" value="Genomic_DNA"/>
</dbReference>
<reference evidence="1 2" key="1">
    <citation type="submission" date="2017-10" db="EMBL/GenBank/DDBJ databases">
        <title>Sequencing the genomes of 1000 actinobacteria strains.</title>
        <authorList>
            <person name="Klenk H.-P."/>
        </authorList>
    </citation>
    <scope>NUCLEOTIDE SEQUENCE [LARGE SCALE GENOMIC DNA]</scope>
    <source>
        <strain evidence="1 2">DSM 46092</strain>
    </source>
</reference>
<protein>
    <submittedName>
        <fullName evidence="1">Uncharacterized protein</fullName>
    </submittedName>
</protein>
<organism evidence="1 2">
    <name type="scientific">Amycolatopsis sulphurea</name>
    <dbReference type="NCBI Taxonomy" id="76022"/>
    <lineage>
        <taxon>Bacteria</taxon>
        <taxon>Bacillati</taxon>
        <taxon>Actinomycetota</taxon>
        <taxon>Actinomycetes</taxon>
        <taxon>Pseudonocardiales</taxon>
        <taxon>Pseudonocardiaceae</taxon>
        <taxon>Amycolatopsis</taxon>
    </lineage>
</organism>
<accession>A0A2A9FHZ0</accession>
<proteinExistence type="predicted"/>
<dbReference type="Proteomes" id="UP000243542">
    <property type="component" value="Unassembled WGS sequence"/>
</dbReference>
<evidence type="ECO:0000313" key="2">
    <source>
        <dbReference type="Proteomes" id="UP000243542"/>
    </source>
</evidence>
<evidence type="ECO:0000313" key="1">
    <source>
        <dbReference type="EMBL" id="PFG50065.1"/>
    </source>
</evidence>
<keyword evidence="2" id="KW-1185">Reference proteome</keyword>
<gene>
    <name evidence="1" type="ORF">ATK36_5267</name>
</gene>
<dbReference type="AlphaFoldDB" id="A0A2A9FHZ0"/>
<comment type="caution">
    <text evidence="1">The sequence shown here is derived from an EMBL/GenBank/DDBJ whole genome shotgun (WGS) entry which is preliminary data.</text>
</comment>
<name>A0A2A9FHZ0_9PSEU</name>